<dbReference type="InterPro" id="IPR012349">
    <property type="entry name" value="Split_barrel_FMN-bd"/>
</dbReference>
<dbReference type="InterPro" id="IPR007396">
    <property type="entry name" value="TR_PAI2-type"/>
</dbReference>
<dbReference type="Proteomes" id="UP000578091">
    <property type="component" value="Unassembled WGS sequence"/>
</dbReference>
<keyword evidence="2" id="KW-1185">Reference proteome</keyword>
<dbReference type="SUPFAM" id="SSF50475">
    <property type="entry name" value="FMN-binding split barrel"/>
    <property type="match status" value="1"/>
</dbReference>
<name>A0A853JE01_9GAMM</name>
<dbReference type="RefSeq" id="WP_180679333.1">
    <property type="nucleotide sequence ID" value="NZ_JACCKA010000081.1"/>
</dbReference>
<dbReference type="PANTHER" id="PTHR35802:SF1">
    <property type="entry name" value="PROTEASE SYNTHASE AND SPORULATION PROTEIN PAI 2"/>
    <property type="match status" value="1"/>
</dbReference>
<dbReference type="Pfam" id="PF04299">
    <property type="entry name" value="FMN_bind_2"/>
    <property type="match status" value="1"/>
</dbReference>
<sequence length="211" mass="23103">MYTPRAFAEPDLAALDRLLKADPFATLVTTAADGLPFASHLPVLYRRDAAGILVEGHWARPNPQAAPGPALLIVHGPHAYVSPNWYPDKEPAARVPTWNYAAAHLYGTLESYADDAALGDLVLRLSERFEARAGSDWRFDPAEPRFAAQLRGITGFRFRPDRIELKFKLHQNHPPANREAVAGALATAGTDDARAVAALMRERQPGKAPRP</sequence>
<gene>
    <name evidence="1" type="ORF">H0E84_14335</name>
</gene>
<dbReference type="Gene3D" id="2.30.110.10">
    <property type="entry name" value="Electron Transport, Fmn-binding Protein, Chain A"/>
    <property type="match status" value="1"/>
</dbReference>
<accession>A0A853JE01</accession>
<dbReference type="EMBL" id="JACCKA010000081">
    <property type="protein sequence ID" value="NZA27556.1"/>
    <property type="molecule type" value="Genomic_DNA"/>
</dbReference>
<comment type="caution">
    <text evidence="1">The sequence shown here is derived from an EMBL/GenBank/DDBJ whole genome shotgun (WGS) entry which is preliminary data.</text>
</comment>
<proteinExistence type="predicted"/>
<dbReference type="PIRSF" id="PIRSF010372">
    <property type="entry name" value="PaiB"/>
    <property type="match status" value="1"/>
</dbReference>
<evidence type="ECO:0000313" key="1">
    <source>
        <dbReference type="EMBL" id="NZA27556.1"/>
    </source>
</evidence>
<evidence type="ECO:0000313" key="2">
    <source>
        <dbReference type="Proteomes" id="UP000578091"/>
    </source>
</evidence>
<dbReference type="PANTHER" id="PTHR35802">
    <property type="entry name" value="PROTEASE SYNTHASE AND SPORULATION PROTEIN PAI 2"/>
    <property type="match status" value="1"/>
</dbReference>
<protein>
    <submittedName>
        <fullName evidence="1">FMN-binding negative transcriptional regulator</fullName>
    </submittedName>
</protein>
<dbReference type="AlphaFoldDB" id="A0A853JE01"/>
<reference evidence="1 2" key="1">
    <citation type="submission" date="2020-07" db="EMBL/GenBank/DDBJ databases">
        <title>Luteimonas sp. SJ-92.</title>
        <authorList>
            <person name="Huang X.-X."/>
            <person name="Xu L."/>
            <person name="Sun J.-Q."/>
        </authorList>
    </citation>
    <scope>NUCLEOTIDE SEQUENCE [LARGE SCALE GENOMIC DNA]</scope>
    <source>
        <strain evidence="1 2">SJ-92</strain>
    </source>
</reference>
<organism evidence="1 2">
    <name type="scientific">Luteimonas salinisoli</name>
    <dbReference type="NCBI Taxonomy" id="2752307"/>
    <lineage>
        <taxon>Bacteria</taxon>
        <taxon>Pseudomonadati</taxon>
        <taxon>Pseudomonadota</taxon>
        <taxon>Gammaproteobacteria</taxon>
        <taxon>Lysobacterales</taxon>
        <taxon>Lysobacteraceae</taxon>
        <taxon>Luteimonas</taxon>
    </lineage>
</organism>